<evidence type="ECO:0000313" key="3">
    <source>
        <dbReference type="Proteomes" id="UP001501116"/>
    </source>
</evidence>
<dbReference type="RefSeq" id="WP_344417703.1">
    <property type="nucleotide sequence ID" value="NZ_BAAANN010000010.1"/>
</dbReference>
<sequence length="593" mass="66608">MKIFLEWLADRDAPPLAKVGPETVDAYRKHLISLGVSATWRAGLRATVRRLWIYRDQLVSDRLDFDPASLERWYEGDSKRVSENTTDRIPEAVLGPLLGWALRYVQEFAGDILRARAEWAHLYSCSWRRRHGHRAAGSKTAQPHLIAVLERYRQAGRPLPGGPVGLSISHLAREVDIARNSLKCASNWVLIEQAIAELDIADDAYLWCPMTAEVDGRPWLKRMPYSAYPRYEQRLNAACYIVIAYLSGMRDSEVKHLRRGCVTVDADPQGRLARYRVTSRAFKGEGTPLGVEATWVVGAPVAQAVRVLEQLQPAEQDWLFASLPTSHHHRGQREGKLHTNEVLSVRASTDDIAGFITWINDYCAARGLPDRVPEVGGKPARVTTMQFRRTLAWFIARRPGGSIAGAIAYRHHSVQMFEGYAGTSNSGFRAEVEAEQSLVRGEGLAMMVERHEHERLAGPAAEEALARLSEYGRHVRFPGILPRDRRQFAALVARHDPHVYPGRFVTCVHNPDRALCHNGTQHGPSLGDCQPLACRNVALTADNHDAWRQHLATVDAMLAARDALAPYARERLRVRREQISQLLESTDSPQDTR</sequence>
<dbReference type="InterPro" id="IPR011010">
    <property type="entry name" value="DNA_brk_join_enz"/>
</dbReference>
<proteinExistence type="predicted"/>
<comment type="caution">
    <text evidence="2">The sequence shown here is derived from an EMBL/GenBank/DDBJ whole genome shotgun (WGS) entry which is preliminary data.</text>
</comment>
<protein>
    <recommendedName>
        <fullName evidence="4">Phage integrase family protein</fullName>
    </recommendedName>
</protein>
<name>A0ABP5C3S5_9PSEU</name>
<evidence type="ECO:0000256" key="1">
    <source>
        <dbReference type="ARBA" id="ARBA00023172"/>
    </source>
</evidence>
<dbReference type="InterPro" id="IPR013762">
    <property type="entry name" value="Integrase-like_cat_sf"/>
</dbReference>
<keyword evidence="3" id="KW-1185">Reference proteome</keyword>
<evidence type="ECO:0008006" key="4">
    <source>
        <dbReference type="Google" id="ProtNLM"/>
    </source>
</evidence>
<dbReference type="SUPFAM" id="SSF56349">
    <property type="entry name" value="DNA breaking-rejoining enzymes"/>
    <property type="match status" value="1"/>
</dbReference>
<accession>A0ABP5C3S5</accession>
<dbReference type="Gene3D" id="1.10.443.10">
    <property type="entry name" value="Intergrase catalytic core"/>
    <property type="match status" value="1"/>
</dbReference>
<keyword evidence="1" id="KW-0233">DNA recombination</keyword>
<dbReference type="Proteomes" id="UP001501116">
    <property type="component" value="Unassembled WGS sequence"/>
</dbReference>
<dbReference type="EMBL" id="BAAANN010000010">
    <property type="protein sequence ID" value="GAA1956694.1"/>
    <property type="molecule type" value="Genomic_DNA"/>
</dbReference>
<reference evidence="3" key="1">
    <citation type="journal article" date="2019" name="Int. J. Syst. Evol. Microbiol.">
        <title>The Global Catalogue of Microorganisms (GCM) 10K type strain sequencing project: providing services to taxonomists for standard genome sequencing and annotation.</title>
        <authorList>
            <consortium name="The Broad Institute Genomics Platform"/>
            <consortium name="The Broad Institute Genome Sequencing Center for Infectious Disease"/>
            <person name="Wu L."/>
            <person name="Ma J."/>
        </authorList>
    </citation>
    <scope>NUCLEOTIDE SEQUENCE [LARGE SCALE GENOMIC DNA]</scope>
    <source>
        <strain evidence="3">JCM 14545</strain>
    </source>
</reference>
<evidence type="ECO:0000313" key="2">
    <source>
        <dbReference type="EMBL" id="GAA1956694.1"/>
    </source>
</evidence>
<gene>
    <name evidence="2" type="ORF">GCM10009754_28320</name>
</gene>
<organism evidence="2 3">
    <name type="scientific">Amycolatopsis minnesotensis</name>
    <dbReference type="NCBI Taxonomy" id="337894"/>
    <lineage>
        <taxon>Bacteria</taxon>
        <taxon>Bacillati</taxon>
        <taxon>Actinomycetota</taxon>
        <taxon>Actinomycetes</taxon>
        <taxon>Pseudonocardiales</taxon>
        <taxon>Pseudonocardiaceae</taxon>
        <taxon>Amycolatopsis</taxon>
    </lineage>
</organism>